<comment type="caution">
    <text evidence="2">The sequence shown here is derived from an EMBL/GenBank/DDBJ whole genome shotgun (WGS) entry which is preliminary data.</text>
</comment>
<dbReference type="AlphaFoldDB" id="A0AAW8S3D5"/>
<protein>
    <submittedName>
        <fullName evidence="2">Uncharacterized protein</fullName>
    </submittedName>
</protein>
<dbReference type="Proteomes" id="UP001260773">
    <property type="component" value="Unassembled WGS sequence"/>
</dbReference>
<feature type="non-terminal residue" evidence="2">
    <location>
        <position position="1"/>
    </location>
</feature>
<gene>
    <name evidence="2" type="ORF">P7D43_22125</name>
</gene>
<keyword evidence="1" id="KW-0472">Membrane</keyword>
<dbReference type="EMBL" id="JARPWH010000174">
    <property type="protein sequence ID" value="MDT2405071.1"/>
    <property type="molecule type" value="Genomic_DNA"/>
</dbReference>
<evidence type="ECO:0000313" key="3">
    <source>
        <dbReference type="Proteomes" id="UP001260773"/>
    </source>
</evidence>
<proteinExistence type="predicted"/>
<evidence type="ECO:0000313" key="2">
    <source>
        <dbReference type="EMBL" id="MDT2405071.1"/>
    </source>
</evidence>
<name>A0AAW8S3D5_ENTAV</name>
<sequence length="62" mass="7660">IRFHKSIIKEKTVDIIHKMDFVYSLIQEKNLLYFFVFFPIIDLFKLSLVNWNNPKYNYTLLF</sequence>
<keyword evidence="1" id="KW-1133">Transmembrane helix</keyword>
<keyword evidence="1" id="KW-0812">Transmembrane</keyword>
<accession>A0AAW8S3D5</accession>
<reference evidence="2" key="1">
    <citation type="submission" date="2023-03" db="EMBL/GenBank/DDBJ databases">
        <authorList>
            <person name="Shen W."/>
            <person name="Cai J."/>
        </authorList>
    </citation>
    <scope>NUCLEOTIDE SEQUENCE</scope>
    <source>
        <strain evidence="2">P33-2</strain>
    </source>
</reference>
<evidence type="ECO:0000256" key="1">
    <source>
        <dbReference type="SAM" id="Phobius"/>
    </source>
</evidence>
<feature type="transmembrane region" description="Helical" evidence="1">
    <location>
        <begin position="31"/>
        <end position="51"/>
    </location>
</feature>
<organism evidence="2 3">
    <name type="scientific">Enterococcus avium</name>
    <name type="common">Streptococcus avium</name>
    <dbReference type="NCBI Taxonomy" id="33945"/>
    <lineage>
        <taxon>Bacteria</taxon>
        <taxon>Bacillati</taxon>
        <taxon>Bacillota</taxon>
        <taxon>Bacilli</taxon>
        <taxon>Lactobacillales</taxon>
        <taxon>Enterococcaceae</taxon>
        <taxon>Enterococcus</taxon>
    </lineage>
</organism>
<dbReference type="RefSeq" id="WP_311865845.1">
    <property type="nucleotide sequence ID" value="NZ_JARPWH010000174.1"/>
</dbReference>